<feature type="non-terminal residue" evidence="2">
    <location>
        <position position="151"/>
    </location>
</feature>
<sequence>MGGNVWSAPSMPLIPGSASGTAQRHIMLNGLDFGNTDEIPADIQEHDAEDSDYDDDGGMQQDPIDIGTEYDLDDGDKRSDMMVVSQKNDMIHADIVIRATRAYIHRKVMRSAIGFIPLTELMCLRPVPMAQDDADKPIAPGSPGALRRVRR</sequence>
<feature type="region of interest" description="Disordered" evidence="1">
    <location>
        <begin position="37"/>
        <end position="77"/>
    </location>
</feature>
<accession>A0A0H5QP81</accession>
<evidence type="ECO:0000256" key="1">
    <source>
        <dbReference type="SAM" id="MobiDB-lite"/>
    </source>
</evidence>
<feature type="region of interest" description="Disordered" evidence="1">
    <location>
        <begin position="131"/>
        <end position="151"/>
    </location>
</feature>
<proteinExistence type="predicted"/>
<protein>
    <submittedName>
        <fullName evidence="2">Uncharacterized protein</fullName>
    </submittedName>
</protein>
<organism evidence="2">
    <name type="scientific">Spongospora subterranea</name>
    <dbReference type="NCBI Taxonomy" id="70186"/>
    <lineage>
        <taxon>Eukaryota</taxon>
        <taxon>Sar</taxon>
        <taxon>Rhizaria</taxon>
        <taxon>Endomyxa</taxon>
        <taxon>Phytomyxea</taxon>
        <taxon>Plasmodiophorida</taxon>
        <taxon>Plasmodiophoridae</taxon>
        <taxon>Spongospora</taxon>
    </lineage>
</organism>
<feature type="compositionally biased region" description="Acidic residues" evidence="1">
    <location>
        <begin position="47"/>
        <end position="57"/>
    </location>
</feature>
<name>A0A0H5QP81_9EUKA</name>
<evidence type="ECO:0000313" key="2">
    <source>
        <dbReference type="EMBL" id="CRZ03843.1"/>
    </source>
</evidence>
<reference evidence="2" key="1">
    <citation type="submission" date="2015-04" db="EMBL/GenBank/DDBJ databases">
        <title>The genome sequence of the plant pathogenic Rhizarian Plasmodiophora brassicae reveals insights in its biotrophic life cycle and the origin of chitin synthesis.</title>
        <authorList>
            <person name="Schwelm A."/>
            <person name="Fogelqvist J."/>
            <person name="Knaust A."/>
            <person name="Julke S."/>
            <person name="Lilja T."/>
            <person name="Dhandapani V."/>
            <person name="Bonilla-Rosso G."/>
            <person name="Karlsson M."/>
            <person name="Shevchenko A."/>
            <person name="Choi S.R."/>
            <person name="Kim H.G."/>
            <person name="Park J.Y."/>
            <person name="Lim Y.P."/>
            <person name="Ludwig-Muller J."/>
            <person name="Dixelius C."/>
        </authorList>
    </citation>
    <scope>NUCLEOTIDE SEQUENCE</scope>
    <source>
        <tissue evidence="2">Potato root galls</tissue>
    </source>
</reference>
<dbReference type="EMBL" id="HACM01003401">
    <property type="protein sequence ID" value="CRZ03843.1"/>
    <property type="molecule type" value="Transcribed_RNA"/>
</dbReference>
<dbReference type="AlphaFoldDB" id="A0A0H5QP81"/>